<protein>
    <recommendedName>
        <fullName evidence="4">DUF2238 domain-containing protein</fullName>
    </recommendedName>
</protein>
<accession>A0A2S3ZGC2</accession>
<reference evidence="2 3" key="1">
    <citation type="submission" date="2018-01" db="EMBL/GenBank/DDBJ databases">
        <title>Cryobacterium sp. nov., from glaciers in China.</title>
        <authorList>
            <person name="Liu Q."/>
            <person name="Xin Y.-H."/>
        </authorList>
    </citation>
    <scope>NUCLEOTIDE SEQUENCE [LARGE SCALE GENOMIC DNA]</scope>
    <source>
        <strain evidence="2 3">TMB1-8</strain>
    </source>
</reference>
<feature type="transmembrane region" description="Helical" evidence="1">
    <location>
        <begin position="98"/>
        <end position="118"/>
    </location>
</feature>
<gene>
    <name evidence="2" type="ORF">C3B59_08355</name>
</gene>
<feature type="transmembrane region" description="Helical" evidence="1">
    <location>
        <begin position="130"/>
        <end position="151"/>
    </location>
</feature>
<comment type="caution">
    <text evidence="2">The sequence shown here is derived from an EMBL/GenBank/DDBJ whole genome shotgun (WGS) entry which is preliminary data.</text>
</comment>
<keyword evidence="1" id="KW-0472">Membrane</keyword>
<keyword evidence="1" id="KW-1133">Transmembrane helix</keyword>
<feature type="transmembrane region" description="Helical" evidence="1">
    <location>
        <begin position="28"/>
        <end position="55"/>
    </location>
</feature>
<dbReference type="AlphaFoldDB" id="A0A2S3ZGC2"/>
<evidence type="ECO:0000256" key="1">
    <source>
        <dbReference type="SAM" id="Phobius"/>
    </source>
</evidence>
<proteinExistence type="predicted"/>
<dbReference type="EMBL" id="PPXF01000037">
    <property type="protein sequence ID" value="POH66425.1"/>
    <property type="molecule type" value="Genomic_DNA"/>
</dbReference>
<dbReference type="InterPro" id="IPR014509">
    <property type="entry name" value="YjdF-like"/>
</dbReference>
<name>A0A2S3ZGC2_9MICO</name>
<evidence type="ECO:0000313" key="3">
    <source>
        <dbReference type="Proteomes" id="UP000237104"/>
    </source>
</evidence>
<keyword evidence="1" id="KW-0812">Transmembrane</keyword>
<organism evidence="2 3">
    <name type="scientific">Cryobacterium zongtaii</name>
    <dbReference type="NCBI Taxonomy" id="1259217"/>
    <lineage>
        <taxon>Bacteria</taxon>
        <taxon>Bacillati</taxon>
        <taxon>Actinomycetota</taxon>
        <taxon>Actinomycetes</taxon>
        <taxon>Micrococcales</taxon>
        <taxon>Microbacteriaceae</taxon>
        <taxon>Cryobacterium</taxon>
    </lineage>
</organism>
<evidence type="ECO:0000313" key="2">
    <source>
        <dbReference type="EMBL" id="POH66425.1"/>
    </source>
</evidence>
<feature type="transmembrane region" description="Helical" evidence="1">
    <location>
        <begin position="67"/>
        <end position="86"/>
    </location>
</feature>
<dbReference type="Proteomes" id="UP000237104">
    <property type="component" value="Unassembled WGS sequence"/>
</dbReference>
<dbReference type="Pfam" id="PF09997">
    <property type="entry name" value="DUF2238"/>
    <property type="match status" value="1"/>
</dbReference>
<sequence>MLAMIHTLLRRPSGLAEATADALRALALVGIVVAGVGWGPLSGISLALVAGGMLLPRLLGLRPSVDIAFGVVVLVAVWSSVLGIYLTTRWWDLPVHFLTNGLCAALLYIVLVQFRVLADADTLPRPMLSAAVVTTALGLALGVLWEVFEWFGHTYLDPEIFVGYNDSIGDLVWGGAGALLAGCGMSYLTGSPTSLAEPTADADPAPS</sequence>
<evidence type="ECO:0008006" key="4">
    <source>
        <dbReference type="Google" id="ProtNLM"/>
    </source>
</evidence>